<evidence type="ECO:0000256" key="1">
    <source>
        <dbReference type="SAM" id="MobiDB-lite"/>
    </source>
</evidence>
<gene>
    <name evidence="2" type="ORF">NDU88_004308</name>
</gene>
<comment type="caution">
    <text evidence="2">The sequence shown here is derived from an EMBL/GenBank/DDBJ whole genome shotgun (WGS) entry which is preliminary data.</text>
</comment>
<feature type="compositionally biased region" description="Gly residues" evidence="1">
    <location>
        <begin position="39"/>
        <end position="53"/>
    </location>
</feature>
<dbReference type="Proteomes" id="UP001066276">
    <property type="component" value="Chromosome 8"/>
</dbReference>
<feature type="region of interest" description="Disordered" evidence="1">
    <location>
        <begin position="37"/>
        <end position="85"/>
    </location>
</feature>
<proteinExistence type="predicted"/>
<organism evidence="2 3">
    <name type="scientific">Pleurodeles waltl</name>
    <name type="common">Iberian ribbed newt</name>
    <dbReference type="NCBI Taxonomy" id="8319"/>
    <lineage>
        <taxon>Eukaryota</taxon>
        <taxon>Metazoa</taxon>
        <taxon>Chordata</taxon>
        <taxon>Craniata</taxon>
        <taxon>Vertebrata</taxon>
        <taxon>Euteleostomi</taxon>
        <taxon>Amphibia</taxon>
        <taxon>Batrachia</taxon>
        <taxon>Caudata</taxon>
        <taxon>Salamandroidea</taxon>
        <taxon>Salamandridae</taxon>
        <taxon>Pleurodelinae</taxon>
        <taxon>Pleurodeles</taxon>
    </lineage>
</organism>
<dbReference type="AlphaFoldDB" id="A0AAV7NN29"/>
<name>A0AAV7NN29_PLEWA</name>
<evidence type="ECO:0000313" key="3">
    <source>
        <dbReference type="Proteomes" id="UP001066276"/>
    </source>
</evidence>
<protein>
    <submittedName>
        <fullName evidence="2">Uncharacterized protein</fullName>
    </submittedName>
</protein>
<dbReference type="EMBL" id="JANPWB010000012">
    <property type="protein sequence ID" value="KAJ1116089.1"/>
    <property type="molecule type" value="Genomic_DNA"/>
</dbReference>
<keyword evidence="3" id="KW-1185">Reference proteome</keyword>
<reference evidence="2" key="1">
    <citation type="journal article" date="2022" name="bioRxiv">
        <title>Sequencing and chromosome-scale assembly of the giantPleurodeles waltlgenome.</title>
        <authorList>
            <person name="Brown T."/>
            <person name="Elewa A."/>
            <person name="Iarovenko S."/>
            <person name="Subramanian E."/>
            <person name="Araus A.J."/>
            <person name="Petzold A."/>
            <person name="Susuki M."/>
            <person name="Suzuki K.-i.T."/>
            <person name="Hayashi T."/>
            <person name="Toyoda A."/>
            <person name="Oliveira C."/>
            <person name="Osipova E."/>
            <person name="Leigh N.D."/>
            <person name="Simon A."/>
            <person name="Yun M.H."/>
        </authorList>
    </citation>
    <scope>NUCLEOTIDE SEQUENCE</scope>
    <source>
        <strain evidence="2">20211129_DDA</strain>
        <tissue evidence="2">Liver</tissue>
    </source>
</reference>
<sequence length="85" mass="9003">MRLLAEAGRTDLAVGEAARRQTGWWPRFSSARCPDCGGIKPGEGEGFQEGGGVRSQDSMGRLANPDGKGLLGDGRPAGQHHGTRW</sequence>
<accession>A0AAV7NN29</accession>
<evidence type="ECO:0000313" key="2">
    <source>
        <dbReference type="EMBL" id="KAJ1116089.1"/>
    </source>
</evidence>